<protein>
    <submittedName>
        <fullName evidence="2">Uncharacterized protein</fullName>
    </submittedName>
</protein>
<keyword evidence="1" id="KW-0812">Transmembrane</keyword>
<keyword evidence="1" id="KW-1133">Transmembrane helix</keyword>
<accession>A0A2G9ZNE5</accession>
<name>A0A2G9ZNE5_9BACT</name>
<evidence type="ECO:0000313" key="3">
    <source>
        <dbReference type="Proteomes" id="UP000230729"/>
    </source>
</evidence>
<gene>
    <name evidence="2" type="ORF">COX22_00870</name>
</gene>
<proteinExistence type="predicted"/>
<feature type="transmembrane region" description="Helical" evidence="1">
    <location>
        <begin position="12"/>
        <end position="32"/>
    </location>
</feature>
<evidence type="ECO:0000256" key="1">
    <source>
        <dbReference type="SAM" id="Phobius"/>
    </source>
</evidence>
<keyword evidence="1" id="KW-0472">Membrane</keyword>
<evidence type="ECO:0000313" key="2">
    <source>
        <dbReference type="EMBL" id="PIP34080.1"/>
    </source>
</evidence>
<dbReference type="Proteomes" id="UP000230729">
    <property type="component" value="Unassembled WGS sequence"/>
</dbReference>
<dbReference type="EMBL" id="PCSD01000019">
    <property type="protein sequence ID" value="PIP34080.1"/>
    <property type="molecule type" value="Genomic_DNA"/>
</dbReference>
<reference evidence="2 3" key="1">
    <citation type="submission" date="2017-09" db="EMBL/GenBank/DDBJ databases">
        <title>Depth-based differentiation of microbial function through sediment-hosted aquifers and enrichment of novel symbionts in the deep terrestrial subsurface.</title>
        <authorList>
            <person name="Probst A.J."/>
            <person name="Ladd B."/>
            <person name="Jarett J.K."/>
            <person name="Geller-Mcgrath D.E."/>
            <person name="Sieber C.M."/>
            <person name="Emerson J.B."/>
            <person name="Anantharaman K."/>
            <person name="Thomas B.C."/>
            <person name="Malmstrom R."/>
            <person name="Stieglmeier M."/>
            <person name="Klingl A."/>
            <person name="Woyke T."/>
            <person name="Ryan C.M."/>
            <person name="Banfield J.F."/>
        </authorList>
    </citation>
    <scope>NUCLEOTIDE SEQUENCE [LARGE SCALE GENOMIC DNA]</scope>
    <source>
        <strain evidence="2">CG23_combo_of_CG06-09_8_20_14_all_49_15</strain>
    </source>
</reference>
<sequence length="306" mass="35606">MGKLKKLEEELKFYLMVFLIAGIFFVCFYLIFSDQAHSAAYGDLQVFCTDYLEEGFSDGEYYIVYGTPKTVFQVMNDQIHFISFFSWVQGRIHARMEWISPDGKSDLRGVTFDTGEWAWNEWVYHNTYKDVIIGTHEFRLFWSEDGQNWTQIGVTRIQVAGNPLQHRMTFSLGGDPRDWRPIDIVYPPIFRIGQPIFATLWLENIFQPIKSRLIWHLKPGETRATDWRTYSPQGWGWRSTVTMIDSMAWLPLGRNRVTAEVMSGDQVLVREDFYYDVVLEPVNAPGPHVIQGPVILDGRTLPLVIQ</sequence>
<dbReference type="AlphaFoldDB" id="A0A2G9ZNE5"/>
<comment type="caution">
    <text evidence="2">The sequence shown here is derived from an EMBL/GenBank/DDBJ whole genome shotgun (WGS) entry which is preliminary data.</text>
</comment>
<organism evidence="2 3">
    <name type="scientific">Candidatus Falkowbacteria bacterium CG23_combo_of_CG06-09_8_20_14_all_49_15</name>
    <dbReference type="NCBI Taxonomy" id="1974572"/>
    <lineage>
        <taxon>Bacteria</taxon>
        <taxon>Candidatus Falkowiibacteriota</taxon>
    </lineage>
</organism>